<evidence type="ECO:0000256" key="2">
    <source>
        <dbReference type="ARBA" id="ARBA00023125"/>
    </source>
</evidence>
<evidence type="ECO:0000256" key="1">
    <source>
        <dbReference type="ARBA" id="ARBA00023015"/>
    </source>
</evidence>
<dbReference type="Gene3D" id="1.10.357.10">
    <property type="entry name" value="Tetracycline Repressor, domain 2"/>
    <property type="match status" value="1"/>
</dbReference>
<dbReference type="InterPro" id="IPR036271">
    <property type="entry name" value="Tet_transcr_reg_TetR-rel_C_sf"/>
</dbReference>
<keyword evidence="8" id="KW-1185">Reference proteome</keyword>
<evidence type="ECO:0000256" key="5">
    <source>
        <dbReference type="SAM" id="MobiDB-lite"/>
    </source>
</evidence>
<keyword evidence="2 4" id="KW-0238">DNA-binding</keyword>
<keyword evidence="1" id="KW-0805">Transcription regulation</keyword>
<proteinExistence type="predicted"/>
<feature type="domain" description="HTH tetR-type" evidence="6">
    <location>
        <begin position="16"/>
        <end position="76"/>
    </location>
</feature>
<dbReference type="PANTHER" id="PTHR30055">
    <property type="entry name" value="HTH-TYPE TRANSCRIPTIONAL REGULATOR RUTR"/>
    <property type="match status" value="1"/>
</dbReference>
<evidence type="ECO:0000256" key="3">
    <source>
        <dbReference type="ARBA" id="ARBA00023163"/>
    </source>
</evidence>
<name>A0A1G7Z2R9_9RHOB</name>
<dbReference type="InterPro" id="IPR001647">
    <property type="entry name" value="HTH_TetR"/>
</dbReference>
<protein>
    <submittedName>
        <fullName evidence="7">DNA-binding transcriptional regulator, AcrR family</fullName>
    </submittedName>
</protein>
<dbReference type="RefSeq" id="WP_081988879.1">
    <property type="nucleotide sequence ID" value="NZ_FNBP01000018.1"/>
</dbReference>
<dbReference type="EMBL" id="FNBP01000018">
    <property type="protein sequence ID" value="SDH02879.1"/>
    <property type="molecule type" value="Genomic_DNA"/>
</dbReference>
<dbReference type="PROSITE" id="PS50977">
    <property type="entry name" value="HTH_TETR_2"/>
    <property type="match status" value="1"/>
</dbReference>
<dbReference type="SUPFAM" id="SSF46689">
    <property type="entry name" value="Homeodomain-like"/>
    <property type="match status" value="1"/>
</dbReference>
<dbReference type="Pfam" id="PF00440">
    <property type="entry name" value="TetR_N"/>
    <property type="match status" value="1"/>
</dbReference>
<evidence type="ECO:0000256" key="4">
    <source>
        <dbReference type="PROSITE-ProRule" id="PRU00335"/>
    </source>
</evidence>
<feature type="compositionally biased region" description="Basic and acidic residues" evidence="5">
    <location>
        <begin position="216"/>
        <end position="227"/>
    </location>
</feature>
<reference evidence="8" key="1">
    <citation type="submission" date="2016-10" db="EMBL/GenBank/DDBJ databases">
        <authorList>
            <person name="Varghese N."/>
            <person name="Submissions S."/>
        </authorList>
    </citation>
    <scope>NUCLEOTIDE SEQUENCE [LARGE SCALE GENOMIC DNA]</scope>
    <source>
        <strain evidence="8">DSM 16477</strain>
    </source>
</reference>
<dbReference type="InterPro" id="IPR009057">
    <property type="entry name" value="Homeodomain-like_sf"/>
</dbReference>
<feature type="DNA-binding region" description="H-T-H motif" evidence="4">
    <location>
        <begin position="39"/>
        <end position="58"/>
    </location>
</feature>
<dbReference type="InterPro" id="IPR023772">
    <property type="entry name" value="DNA-bd_HTH_TetR-type_CS"/>
</dbReference>
<dbReference type="Proteomes" id="UP000199399">
    <property type="component" value="Unassembled WGS sequence"/>
</dbReference>
<dbReference type="Gene3D" id="1.10.10.60">
    <property type="entry name" value="Homeodomain-like"/>
    <property type="match status" value="1"/>
</dbReference>
<sequence>MQKERVRRQGRPPTMENARGKILDEAAELFAREGFDGTSLGSVAEAVGVTKAAIYHYFPNKKEIYEAIIVRTLKGLLEAVNIAVDGDDEAPEALCRFMTAHADYFEAHYHGFVTMLVGYGGMENGGLLEEAQELRDAYEELLRRIVLAGIESGRYRNTDSRSISRAILSMLNWMVRWFKPGHGRPASSFAMEYCELILNGLAADGRALNTDTRPQPSDRRRGHESASKVKRSVISVDGECTQKYPMNWKRN</sequence>
<dbReference type="STRING" id="218672.SAMN04489759_11829"/>
<dbReference type="PANTHER" id="PTHR30055:SF240">
    <property type="entry name" value="HTH-TYPE TRANSCRIPTIONAL REGULATOR ACRR"/>
    <property type="match status" value="1"/>
</dbReference>
<dbReference type="InterPro" id="IPR050109">
    <property type="entry name" value="HTH-type_TetR-like_transc_reg"/>
</dbReference>
<feature type="region of interest" description="Disordered" evidence="5">
    <location>
        <begin position="207"/>
        <end position="231"/>
    </location>
</feature>
<dbReference type="InterPro" id="IPR041490">
    <property type="entry name" value="KstR2_TetR_C"/>
</dbReference>
<dbReference type="PROSITE" id="PS01081">
    <property type="entry name" value="HTH_TETR_1"/>
    <property type="match status" value="1"/>
</dbReference>
<dbReference type="OrthoDB" id="9779746at2"/>
<dbReference type="PRINTS" id="PR00455">
    <property type="entry name" value="HTHTETR"/>
</dbReference>
<organism evidence="7 8">
    <name type="scientific">Sulfitobacter delicatus</name>
    <dbReference type="NCBI Taxonomy" id="218672"/>
    <lineage>
        <taxon>Bacteria</taxon>
        <taxon>Pseudomonadati</taxon>
        <taxon>Pseudomonadota</taxon>
        <taxon>Alphaproteobacteria</taxon>
        <taxon>Rhodobacterales</taxon>
        <taxon>Roseobacteraceae</taxon>
        <taxon>Sulfitobacter</taxon>
    </lineage>
</organism>
<evidence type="ECO:0000313" key="7">
    <source>
        <dbReference type="EMBL" id="SDH02879.1"/>
    </source>
</evidence>
<gene>
    <name evidence="7" type="ORF">SAMN04489759_11829</name>
</gene>
<keyword evidence="3" id="KW-0804">Transcription</keyword>
<dbReference type="GO" id="GO:0003700">
    <property type="term" value="F:DNA-binding transcription factor activity"/>
    <property type="evidence" value="ECO:0007669"/>
    <property type="project" value="TreeGrafter"/>
</dbReference>
<evidence type="ECO:0000313" key="8">
    <source>
        <dbReference type="Proteomes" id="UP000199399"/>
    </source>
</evidence>
<evidence type="ECO:0000259" key="6">
    <source>
        <dbReference type="PROSITE" id="PS50977"/>
    </source>
</evidence>
<dbReference type="SUPFAM" id="SSF48498">
    <property type="entry name" value="Tetracyclin repressor-like, C-terminal domain"/>
    <property type="match status" value="1"/>
</dbReference>
<accession>A0A1G7Z2R9</accession>
<dbReference type="AlphaFoldDB" id="A0A1G7Z2R9"/>
<dbReference type="GO" id="GO:0000976">
    <property type="term" value="F:transcription cis-regulatory region binding"/>
    <property type="evidence" value="ECO:0007669"/>
    <property type="project" value="TreeGrafter"/>
</dbReference>
<dbReference type="Pfam" id="PF17932">
    <property type="entry name" value="TetR_C_24"/>
    <property type="match status" value="1"/>
</dbReference>